<feature type="transmembrane region" description="Helical" evidence="9">
    <location>
        <begin position="1007"/>
        <end position="1031"/>
    </location>
</feature>
<feature type="transmembrane region" description="Helical" evidence="9">
    <location>
        <begin position="914"/>
        <end position="937"/>
    </location>
</feature>
<comment type="subcellular location">
    <subcellularLocation>
        <location evidence="1">Cell membrane</location>
        <topology evidence="1">Multi-pass membrane protein</topology>
    </subcellularLocation>
</comment>
<gene>
    <name evidence="10" type="primary">mdtC</name>
    <name evidence="10" type="ORF">CARN2_2134</name>
</gene>
<evidence type="ECO:0000256" key="6">
    <source>
        <dbReference type="ARBA" id="ARBA00022989"/>
    </source>
</evidence>
<dbReference type="AlphaFoldDB" id="E6PLR2"/>
<dbReference type="FunFam" id="1.20.1640.10:FF:000001">
    <property type="entry name" value="Efflux pump membrane transporter"/>
    <property type="match status" value="1"/>
</dbReference>
<keyword evidence="6 9" id="KW-1133">Transmembrane helix</keyword>
<dbReference type="Gene3D" id="3.30.70.1440">
    <property type="entry name" value="Multidrug efflux transporter AcrB pore domain"/>
    <property type="match status" value="1"/>
</dbReference>
<feature type="compositionally biased region" description="Polar residues" evidence="8">
    <location>
        <begin position="500"/>
        <end position="509"/>
    </location>
</feature>
<keyword evidence="7 9" id="KW-0472">Membrane</keyword>
<evidence type="ECO:0000256" key="7">
    <source>
        <dbReference type="ARBA" id="ARBA00023136"/>
    </source>
</evidence>
<feature type="transmembrane region" description="Helical" evidence="9">
    <location>
        <begin position="337"/>
        <end position="353"/>
    </location>
</feature>
<evidence type="ECO:0000256" key="1">
    <source>
        <dbReference type="ARBA" id="ARBA00004651"/>
    </source>
</evidence>
<dbReference type="FunFam" id="3.30.70.1430:FF:000001">
    <property type="entry name" value="Efflux pump membrane transporter"/>
    <property type="match status" value="1"/>
</dbReference>
<feature type="transmembrane region" description="Helical" evidence="9">
    <location>
        <begin position="876"/>
        <end position="894"/>
    </location>
</feature>
<dbReference type="EMBL" id="CABM01000014">
    <property type="protein sequence ID" value="CBH95863.1"/>
    <property type="molecule type" value="Genomic_DNA"/>
</dbReference>
<dbReference type="SUPFAM" id="SSF82714">
    <property type="entry name" value="Multidrug efflux transporter AcrB TolC docking domain, DN and DC subdomains"/>
    <property type="match status" value="2"/>
</dbReference>
<feature type="transmembrane region" description="Helical" evidence="9">
    <location>
        <begin position="551"/>
        <end position="571"/>
    </location>
</feature>
<name>E6PLR2_9ZZZZ</name>
<dbReference type="GO" id="GO:0005886">
    <property type="term" value="C:plasma membrane"/>
    <property type="evidence" value="ECO:0007669"/>
    <property type="project" value="UniProtKB-SubCell"/>
</dbReference>
<keyword evidence="4" id="KW-0997">Cell inner membrane</keyword>
<evidence type="ECO:0000256" key="4">
    <source>
        <dbReference type="ARBA" id="ARBA00022519"/>
    </source>
</evidence>
<keyword evidence="3" id="KW-1003">Cell membrane</keyword>
<accession>E6PLR2</accession>
<evidence type="ECO:0000313" key="10">
    <source>
        <dbReference type="EMBL" id="CBH95863.1"/>
    </source>
</evidence>
<reference evidence="10" key="1">
    <citation type="submission" date="2009-10" db="EMBL/GenBank/DDBJ databases">
        <title>Diversity of trophic interactions inside an arsenic-rich microbial ecosystem.</title>
        <authorList>
            <person name="Bertin P.N."/>
            <person name="Heinrich-Salmeron A."/>
            <person name="Pelletier E."/>
            <person name="Goulhen-Chollet F."/>
            <person name="Arsene-Ploetze F."/>
            <person name="Gallien S."/>
            <person name="Calteau A."/>
            <person name="Vallenet D."/>
            <person name="Casiot C."/>
            <person name="Chane-Woon-Ming B."/>
            <person name="Giloteaux L."/>
            <person name="Barakat M."/>
            <person name="Bonnefoy V."/>
            <person name="Bruneel O."/>
            <person name="Chandler M."/>
            <person name="Cleiss J."/>
            <person name="Duran R."/>
            <person name="Elbaz-Poulichet F."/>
            <person name="Fonknechten N."/>
            <person name="Lauga B."/>
            <person name="Mornico D."/>
            <person name="Ortet P."/>
            <person name="Schaeffer C."/>
            <person name="Siguier P."/>
            <person name="Alexander Thil Smith A."/>
            <person name="Van Dorsselaer A."/>
            <person name="Weissenbach J."/>
            <person name="Medigue C."/>
            <person name="Le Paslier D."/>
        </authorList>
    </citation>
    <scope>NUCLEOTIDE SEQUENCE</scope>
</reference>
<evidence type="ECO:0000256" key="9">
    <source>
        <dbReference type="SAM" id="Phobius"/>
    </source>
</evidence>
<dbReference type="Gene3D" id="3.30.70.1320">
    <property type="entry name" value="Multidrug efflux transporter AcrB pore domain like"/>
    <property type="match status" value="1"/>
</dbReference>
<evidence type="ECO:0000256" key="3">
    <source>
        <dbReference type="ARBA" id="ARBA00022475"/>
    </source>
</evidence>
<keyword evidence="2" id="KW-0813">Transport</keyword>
<dbReference type="InterPro" id="IPR001036">
    <property type="entry name" value="Acrflvin-R"/>
</dbReference>
<dbReference type="PANTHER" id="PTHR32063:SF34">
    <property type="entry name" value="MULTIDRUG RESISTANCE PROTEIN MDTC"/>
    <property type="match status" value="1"/>
</dbReference>
<dbReference type="SUPFAM" id="SSF82866">
    <property type="entry name" value="Multidrug efflux transporter AcrB transmembrane domain"/>
    <property type="match status" value="2"/>
</dbReference>
<evidence type="ECO:0000256" key="8">
    <source>
        <dbReference type="SAM" id="MobiDB-lite"/>
    </source>
</evidence>
<dbReference type="GO" id="GO:0042910">
    <property type="term" value="F:xenobiotic transmembrane transporter activity"/>
    <property type="evidence" value="ECO:0007669"/>
    <property type="project" value="TreeGrafter"/>
</dbReference>
<dbReference type="Gene3D" id="3.30.2090.10">
    <property type="entry name" value="Multidrug efflux transporter AcrB TolC docking domain, DN and DC subdomains"/>
    <property type="match status" value="2"/>
</dbReference>
<dbReference type="Gene3D" id="1.20.1640.10">
    <property type="entry name" value="Multidrug efflux transporter AcrB transmembrane domain"/>
    <property type="match status" value="2"/>
</dbReference>
<feature type="transmembrane region" description="Helical" evidence="9">
    <location>
        <begin position="463"/>
        <end position="486"/>
    </location>
</feature>
<dbReference type="PRINTS" id="PR00702">
    <property type="entry name" value="ACRIFLAVINRP"/>
</dbReference>
<evidence type="ECO:0000256" key="2">
    <source>
        <dbReference type="ARBA" id="ARBA00022448"/>
    </source>
</evidence>
<dbReference type="InterPro" id="IPR027463">
    <property type="entry name" value="AcrB_DN_DC_subdom"/>
</dbReference>
<organism evidence="10">
    <name type="scientific">mine drainage metagenome</name>
    <dbReference type="NCBI Taxonomy" id="410659"/>
    <lineage>
        <taxon>unclassified sequences</taxon>
        <taxon>metagenomes</taxon>
        <taxon>ecological metagenomes</taxon>
    </lineage>
</organism>
<protein>
    <submittedName>
        <fullName evidence="10">Multidrug resistance protein mdtC (Multidrug transporter mdtC)</fullName>
    </submittedName>
</protein>
<dbReference type="SUPFAM" id="SSF82693">
    <property type="entry name" value="Multidrug efflux transporter AcrB pore domain, PN1, PN2, PC1 and PC2 subdomains"/>
    <property type="match status" value="4"/>
</dbReference>
<evidence type="ECO:0000256" key="5">
    <source>
        <dbReference type="ARBA" id="ARBA00022692"/>
    </source>
</evidence>
<feature type="transmembrane region" description="Helical" evidence="9">
    <location>
        <begin position="360"/>
        <end position="381"/>
    </location>
</feature>
<dbReference type="Pfam" id="PF00873">
    <property type="entry name" value="ACR_tran"/>
    <property type="match status" value="1"/>
</dbReference>
<feature type="region of interest" description="Disordered" evidence="8">
    <location>
        <begin position="496"/>
        <end position="520"/>
    </location>
</feature>
<comment type="caution">
    <text evidence="10">The sequence shown here is derived from an EMBL/GenBank/DDBJ whole genome shotgun (WGS) entry which is preliminary data.</text>
</comment>
<feature type="transmembrane region" description="Helical" evidence="9">
    <location>
        <begin position="977"/>
        <end position="995"/>
    </location>
</feature>
<keyword evidence="5 9" id="KW-0812">Transmembrane</keyword>
<proteinExistence type="predicted"/>
<dbReference type="PANTHER" id="PTHR32063">
    <property type="match status" value="1"/>
</dbReference>
<dbReference type="Gene3D" id="3.30.70.1430">
    <property type="entry name" value="Multidrug efflux transporter AcrB pore domain"/>
    <property type="match status" value="2"/>
</dbReference>
<sequence length="1055" mass="112487">MNLSAPFIRRPVGTTLLALAVLLAGVMAFRLLPVAPLPQVDFPTITVQANMAGASPAVMAATVATPLERSLGTIAGISQMTSSSTQGSSRIILQFDLSKDINSAARQVQAAINAARPLLPTGLTGNPTYRKVNPADAPIMILALTSKSLTRGQMYDAASTILAQKISQVAGIGSVTVGGSALPAVRVELDLPRINGMGLGLEQIRQAIASANVDTPKGAVDSADRRWQVGANDQMTTPAQYRRIVVGYKNGAPIRLDEVAQVREGLQNDQHMGLANGEPAVLLIIFRQPGANIISAVEGVKAALPQLEASIPAGIDVRIMSDRTSTIRASLQEVENTLLLAVMLVIGVVWLFLRDWRATLIPALAVPLSLVGTFAAMWLLGYSLDNLSLMALIVATGFVVDDAIVVLENIMRHVEAGMAPLDAALKGAREVGFTVLSMSLSLVAVFLPVLFMGGIVGRLFHEFAVTLSVAIGISLLVSLTVTPMLASRWLRAKPLPTPTLPTSGEGVTSSPPPAGEAGRGSVARASRLERVWNAMHDGYARSLRGALAHPTLMLLLFFATIGLSVYLYAIVPKGFFPTQDTGLLVGSVQADQSISFQDMSKKLEQIVAIVRKNDGVQNVLAFTGGSTANSGFMFMQLKPLDQRRGVQTIIAQLRKALSSVPGAQTFMFPVQDIRAGGRPSAALYEYTLQASDLDTLRTWEPKVLAAFKRVPGMNDVNTDQQASGLQLSLVLDRAAAARYGISIATIDQTLNDAFGQRLVSTIYAPLNQYRVVMEAAQQYQQSASALQDLFLVGSQGQRVPLAALAHYELTNTPLAVNHQGLFVSATISFNLDKGISLGQMQGKIDQAMAEIGLPSEVHGGFQGTAKLFSDTLKNQPLFIMAAIFAIYIVLGILYESTLHPLTILSTLPPAGVGAVLALLITHTEFSIIALIGVFLLIGIVKKNAILMVDFALQAEREHGAGPRDAIFQAATLRLRPILMTTLAALFTALPLAFISGNGAELRQPLGISIAGGLIVSQALTLYTTPVIYLELDRLRQWTLRKFGRRSNPVPLDTPA</sequence>
<feature type="transmembrane region" description="Helical" evidence="9">
    <location>
        <begin position="431"/>
        <end position="451"/>
    </location>
</feature>